<comment type="similarity">
    <text evidence="1">Belongs to the LysR transcriptional regulatory family.</text>
</comment>
<dbReference type="GO" id="GO:0003700">
    <property type="term" value="F:DNA-binding transcription factor activity"/>
    <property type="evidence" value="ECO:0007669"/>
    <property type="project" value="TreeGrafter"/>
</dbReference>
<keyword evidence="4" id="KW-0804">Transcription</keyword>
<name>A0A502FS66_9SPHN</name>
<evidence type="ECO:0000313" key="5">
    <source>
        <dbReference type="EMBL" id="TPG52239.1"/>
    </source>
</evidence>
<accession>A0A502FS66</accession>
<gene>
    <name evidence="5" type="ORF">EAH76_16245</name>
</gene>
<evidence type="ECO:0000256" key="1">
    <source>
        <dbReference type="ARBA" id="ARBA00009437"/>
    </source>
</evidence>
<dbReference type="SUPFAM" id="SSF46785">
    <property type="entry name" value="Winged helix' DNA-binding domain"/>
    <property type="match status" value="1"/>
</dbReference>
<reference evidence="5 6" key="1">
    <citation type="journal article" date="2019" name="Environ. Microbiol.">
        <title>Species interactions and distinct microbial communities in high Arctic permafrost affected cryosols are associated with the CH4 and CO2 gas fluxes.</title>
        <authorList>
            <person name="Altshuler I."/>
            <person name="Hamel J."/>
            <person name="Turney S."/>
            <person name="Magnuson E."/>
            <person name="Levesque R."/>
            <person name="Greer C."/>
            <person name="Whyte L.G."/>
        </authorList>
    </citation>
    <scope>NUCLEOTIDE SEQUENCE [LARGE SCALE GENOMIC DNA]</scope>
    <source>
        <strain evidence="5 6">E6.1</strain>
    </source>
</reference>
<evidence type="ECO:0000256" key="3">
    <source>
        <dbReference type="ARBA" id="ARBA00023125"/>
    </source>
</evidence>
<sequence>MRLVFLDTWRFIRAASQSRIKQSILSKHGLYLELRLALPLYRRSTRGVVPTEPGVRFLVIARQIIEDIDTLAGVSLYLATGEAGILRLGFVAH</sequence>
<dbReference type="InterPro" id="IPR036388">
    <property type="entry name" value="WH-like_DNA-bd_sf"/>
</dbReference>
<dbReference type="InterPro" id="IPR036390">
    <property type="entry name" value="WH_DNA-bd_sf"/>
</dbReference>
<comment type="caution">
    <text evidence="5">The sequence shown here is derived from an EMBL/GenBank/DDBJ whole genome shotgun (WGS) entry which is preliminary data.</text>
</comment>
<dbReference type="AlphaFoldDB" id="A0A502FS66"/>
<evidence type="ECO:0000313" key="6">
    <source>
        <dbReference type="Proteomes" id="UP000319931"/>
    </source>
</evidence>
<dbReference type="PANTHER" id="PTHR30346">
    <property type="entry name" value="TRANSCRIPTIONAL DUAL REGULATOR HCAR-RELATED"/>
    <property type="match status" value="1"/>
</dbReference>
<dbReference type="Gene3D" id="1.10.10.10">
    <property type="entry name" value="Winged helix-like DNA-binding domain superfamily/Winged helix DNA-binding domain"/>
    <property type="match status" value="1"/>
</dbReference>
<keyword evidence="3" id="KW-0238">DNA-binding</keyword>
<proteinExistence type="inferred from homology"/>
<organism evidence="5 6">
    <name type="scientific">Sphingomonas glacialis</name>
    <dbReference type="NCBI Taxonomy" id="658225"/>
    <lineage>
        <taxon>Bacteria</taxon>
        <taxon>Pseudomonadati</taxon>
        <taxon>Pseudomonadota</taxon>
        <taxon>Alphaproteobacteria</taxon>
        <taxon>Sphingomonadales</taxon>
        <taxon>Sphingomonadaceae</taxon>
        <taxon>Sphingomonas</taxon>
    </lineage>
</organism>
<keyword evidence="6" id="KW-1185">Reference proteome</keyword>
<protein>
    <submittedName>
        <fullName evidence="5">LysR family transcriptional regulator</fullName>
    </submittedName>
</protein>
<dbReference type="Proteomes" id="UP000319931">
    <property type="component" value="Unassembled WGS sequence"/>
</dbReference>
<evidence type="ECO:0000256" key="2">
    <source>
        <dbReference type="ARBA" id="ARBA00023015"/>
    </source>
</evidence>
<dbReference type="GO" id="GO:0003677">
    <property type="term" value="F:DNA binding"/>
    <property type="evidence" value="ECO:0007669"/>
    <property type="project" value="UniProtKB-KW"/>
</dbReference>
<keyword evidence="2" id="KW-0805">Transcription regulation</keyword>
<dbReference type="EMBL" id="RCZC01000004">
    <property type="protein sequence ID" value="TPG52239.1"/>
    <property type="molecule type" value="Genomic_DNA"/>
</dbReference>
<evidence type="ECO:0000256" key="4">
    <source>
        <dbReference type="ARBA" id="ARBA00023163"/>
    </source>
</evidence>
<dbReference type="PANTHER" id="PTHR30346:SF28">
    <property type="entry name" value="HTH-TYPE TRANSCRIPTIONAL REGULATOR CYNR"/>
    <property type="match status" value="1"/>
</dbReference>
<dbReference type="GO" id="GO:0032993">
    <property type="term" value="C:protein-DNA complex"/>
    <property type="evidence" value="ECO:0007669"/>
    <property type="project" value="TreeGrafter"/>
</dbReference>